<proteinExistence type="predicted"/>
<organism evidence="2 3">
    <name type="scientific">Artemisia annua</name>
    <name type="common">Sweet wormwood</name>
    <dbReference type="NCBI Taxonomy" id="35608"/>
    <lineage>
        <taxon>Eukaryota</taxon>
        <taxon>Viridiplantae</taxon>
        <taxon>Streptophyta</taxon>
        <taxon>Embryophyta</taxon>
        <taxon>Tracheophyta</taxon>
        <taxon>Spermatophyta</taxon>
        <taxon>Magnoliopsida</taxon>
        <taxon>eudicotyledons</taxon>
        <taxon>Gunneridae</taxon>
        <taxon>Pentapetalae</taxon>
        <taxon>asterids</taxon>
        <taxon>campanulids</taxon>
        <taxon>Asterales</taxon>
        <taxon>Asteraceae</taxon>
        <taxon>Asteroideae</taxon>
        <taxon>Anthemideae</taxon>
        <taxon>Artemisiinae</taxon>
        <taxon>Artemisia</taxon>
    </lineage>
</organism>
<protein>
    <submittedName>
        <fullName evidence="2">Transcription factor TGA5</fullName>
    </submittedName>
</protein>
<dbReference type="PANTHER" id="PTHR46354:SF1">
    <property type="entry name" value="PROTEIN RESPONSE TO ABA AND SALT 1-RELATED"/>
    <property type="match status" value="1"/>
</dbReference>
<dbReference type="Proteomes" id="UP000245207">
    <property type="component" value="Unassembled WGS sequence"/>
</dbReference>
<dbReference type="AlphaFoldDB" id="A0A2U1NAH6"/>
<sequence length="219" mass="25120">MNSLETTFTTFYEGWFNRHHDLQQQLTTGNERPLRKLVEQASQHYHEYYQEKLTLIEEDDVFLACSPPWFTSFEQALFWVTDFPPSLLFRFIKDLNMTNEQSSKVESMKVDTAKKETVIGDAMAMVQESLAVAPLYGLVNRVERLVDGEVSRLDDAMEDVKEAMREVIAEADGLRISVVKGVLEVLDVVQRVKFYAAVGQFRIRVRQVGLQMMATQGAV</sequence>
<feature type="domain" description="DOG1" evidence="1">
    <location>
        <begin position="5"/>
        <end position="215"/>
    </location>
</feature>
<keyword evidence="3" id="KW-1185">Reference proteome</keyword>
<dbReference type="PROSITE" id="PS51806">
    <property type="entry name" value="DOG1"/>
    <property type="match status" value="1"/>
</dbReference>
<comment type="caution">
    <text evidence="2">The sequence shown here is derived from an EMBL/GenBank/DDBJ whole genome shotgun (WGS) entry which is preliminary data.</text>
</comment>
<gene>
    <name evidence="2" type="ORF">CTI12_AA287810</name>
</gene>
<evidence type="ECO:0000313" key="2">
    <source>
        <dbReference type="EMBL" id="PWA70499.1"/>
    </source>
</evidence>
<name>A0A2U1NAH6_ARTAN</name>
<dbReference type="STRING" id="35608.A0A2U1NAH6"/>
<dbReference type="GO" id="GO:0006351">
    <property type="term" value="P:DNA-templated transcription"/>
    <property type="evidence" value="ECO:0007669"/>
    <property type="project" value="InterPro"/>
</dbReference>
<dbReference type="InterPro" id="IPR051886">
    <property type="entry name" value="Seed_Dev/Stress_Resp_Reg"/>
</dbReference>
<evidence type="ECO:0000259" key="1">
    <source>
        <dbReference type="PROSITE" id="PS51806"/>
    </source>
</evidence>
<reference evidence="2 3" key="1">
    <citation type="journal article" date="2018" name="Mol. Plant">
        <title>The genome of Artemisia annua provides insight into the evolution of Asteraceae family and artemisinin biosynthesis.</title>
        <authorList>
            <person name="Shen Q."/>
            <person name="Zhang L."/>
            <person name="Liao Z."/>
            <person name="Wang S."/>
            <person name="Yan T."/>
            <person name="Shi P."/>
            <person name="Liu M."/>
            <person name="Fu X."/>
            <person name="Pan Q."/>
            <person name="Wang Y."/>
            <person name="Lv Z."/>
            <person name="Lu X."/>
            <person name="Zhang F."/>
            <person name="Jiang W."/>
            <person name="Ma Y."/>
            <person name="Chen M."/>
            <person name="Hao X."/>
            <person name="Li L."/>
            <person name="Tang Y."/>
            <person name="Lv G."/>
            <person name="Zhou Y."/>
            <person name="Sun X."/>
            <person name="Brodelius P.E."/>
            <person name="Rose J.K.C."/>
            <person name="Tang K."/>
        </authorList>
    </citation>
    <scope>NUCLEOTIDE SEQUENCE [LARGE SCALE GENOMIC DNA]</scope>
    <source>
        <strain evidence="3">cv. Huhao1</strain>
        <tissue evidence="2">Leaf</tissue>
    </source>
</reference>
<dbReference type="GO" id="GO:0043565">
    <property type="term" value="F:sequence-specific DNA binding"/>
    <property type="evidence" value="ECO:0007669"/>
    <property type="project" value="InterPro"/>
</dbReference>
<dbReference type="OrthoDB" id="1889475at2759"/>
<accession>A0A2U1NAH6</accession>
<dbReference type="PANTHER" id="PTHR46354">
    <property type="entry name" value="DOG1 DOMAIN-CONTAINING PROTEIN"/>
    <property type="match status" value="1"/>
</dbReference>
<dbReference type="Pfam" id="PF14144">
    <property type="entry name" value="DOG1"/>
    <property type="match status" value="1"/>
</dbReference>
<dbReference type="EMBL" id="PKPP01003227">
    <property type="protein sequence ID" value="PWA70499.1"/>
    <property type="molecule type" value="Genomic_DNA"/>
</dbReference>
<evidence type="ECO:0000313" key="3">
    <source>
        <dbReference type="Proteomes" id="UP000245207"/>
    </source>
</evidence>
<dbReference type="InterPro" id="IPR025422">
    <property type="entry name" value="TGA_domain"/>
</dbReference>